<keyword evidence="2" id="KW-0812">Transmembrane</keyword>
<accession>A0ABU9G4K9</accession>
<evidence type="ECO:0000313" key="3">
    <source>
        <dbReference type="EMBL" id="MEL0613420.1"/>
    </source>
</evidence>
<evidence type="ECO:0000256" key="1">
    <source>
        <dbReference type="SAM" id="MobiDB-lite"/>
    </source>
</evidence>
<evidence type="ECO:0000313" key="4">
    <source>
        <dbReference type="Proteomes" id="UP001379949"/>
    </source>
</evidence>
<dbReference type="Pfam" id="PF06295">
    <property type="entry name" value="ZapG-like"/>
    <property type="match status" value="1"/>
</dbReference>
<sequence length="150" mass="16411">MNLEEFNVIVFVTGAIVGFAIALVLKSITSKSTEKDSSSSSNAITIKSLQQELDKKQVIIDNFFSDSNEHLLTAEKRLAELRKNLSSGASQLSHIDIPASINPQSTSAVEEDITEPPRDYALKSDTEQGMLSEDFGLKNKPESLEPTRAI</sequence>
<dbReference type="EMBL" id="JBAKAR010000006">
    <property type="protein sequence ID" value="MEL0613420.1"/>
    <property type="molecule type" value="Genomic_DNA"/>
</dbReference>
<name>A0ABU9G4K9_9GAMM</name>
<feature type="compositionally biased region" description="Basic and acidic residues" evidence="1">
    <location>
        <begin position="115"/>
        <end position="126"/>
    </location>
</feature>
<feature type="transmembrane region" description="Helical" evidence="2">
    <location>
        <begin position="6"/>
        <end position="25"/>
    </location>
</feature>
<proteinExistence type="predicted"/>
<reference evidence="3 4" key="1">
    <citation type="submission" date="2024-02" db="EMBL/GenBank/DDBJ databases">
        <title>Bacteria isolated from the canopy kelp, Nereocystis luetkeana.</title>
        <authorList>
            <person name="Pfister C.A."/>
            <person name="Younker I.T."/>
            <person name="Light S.H."/>
        </authorList>
    </citation>
    <scope>NUCLEOTIDE SEQUENCE [LARGE SCALE GENOMIC DNA]</scope>
    <source>
        <strain evidence="3 4">TI.4.07</strain>
    </source>
</reference>
<keyword evidence="4" id="KW-1185">Reference proteome</keyword>
<dbReference type="Proteomes" id="UP001379949">
    <property type="component" value="Unassembled WGS sequence"/>
</dbReference>
<keyword evidence="2" id="KW-0472">Membrane</keyword>
<keyword evidence="2" id="KW-1133">Transmembrane helix</keyword>
<feature type="region of interest" description="Disordered" evidence="1">
    <location>
        <begin position="96"/>
        <end position="150"/>
    </location>
</feature>
<dbReference type="InterPro" id="IPR009386">
    <property type="entry name" value="ZapG-like"/>
</dbReference>
<feature type="compositionally biased region" description="Basic and acidic residues" evidence="1">
    <location>
        <begin position="135"/>
        <end position="150"/>
    </location>
</feature>
<protein>
    <submittedName>
        <fullName evidence="3">DUF1043 family protein</fullName>
    </submittedName>
</protein>
<comment type="caution">
    <text evidence="3">The sequence shown here is derived from an EMBL/GenBank/DDBJ whole genome shotgun (WGS) entry which is preliminary data.</text>
</comment>
<evidence type="ECO:0000256" key="2">
    <source>
        <dbReference type="SAM" id="Phobius"/>
    </source>
</evidence>
<organism evidence="3 4">
    <name type="scientific">Marinomonas arenicola</name>
    <dbReference type="NCBI Taxonomy" id="569601"/>
    <lineage>
        <taxon>Bacteria</taxon>
        <taxon>Pseudomonadati</taxon>
        <taxon>Pseudomonadota</taxon>
        <taxon>Gammaproteobacteria</taxon>
        <taxon>Oceanospirillales</taxon>
        <taxon>Oceanospirillaceae</taxon>
        <taxon>Marinomonas</taxon>
    </lineage>
</organism>
<gene>
    <name evidence="3" type="ORF">V6242_09690</name>
</gene>
<dbReference type="RefSeq" id="WP_341563748.1">
    <property type="nucleotide sequence ID" value="NZ_JBAKAQ010000003.1"/>
</dbReference>